<keyword evidence="4 6" id="KW-0472">Membrane</keyword>
<evidence type="ECO:0000256" key="4">
    <source>
        <dbReference type="ARBA" id="ARBA00023136"/>
    </source>
</evidence>
<evidence type="ECO:0000256" key="6">
    <source>
        <dbReference type="SAM" id="Phobius"/>
    </source>
</evidence>
<dbReference type="GO" id="GO:0016020">
    <property type="term" value="C:membrane"/>
    <property type="evidence" value="ECO:0007669"/>
    <property type="project" value="UniProtKB-SubCell"/>
</dbReference>
<feature type="transmembrane region" description="Helical" evidence="6">
    <location>
        <begin position="33"/>
        <end position="54"/>
    </location>
</feature>
<evidence type="ECO:0000256" key="3">
    <source>
        <dbReference type="ARBA" id="ARBA00022989"/>
    </source>
</evidence>
<sequence length="371" mass="41330">MPLTSSFSDLWDRAAGGSCATHLHANMAQLLGFFVWAHALFHCVTGGLAAPVILTSISALTATTIFAASRRFGRYFMRTVFFSLYCCVFGAAGTDYRMQKRVDDIEEFRIKRRRSRTINDRCQILRCQVGEHLDEVLLTRQHGQRPITLIGFSPVRFTIHFHVVTGRVINGYCKSDWLLRFLYRTNDPSNQTTNKTENGVAPGDEKNNTLFVLAIIFGPLLAVALALLCGIGIKVLVKRVIRWRRERRHVPYGPDDDAISYVSSPNVPTSAFQLELQIFSALSALKRRTPEEEDGTERDWVEDEESHGGATRGRSHGAMRGESHSGATRGESHSGPTRGESHSGPTRRESHGAMRDESHSGPMVEESRGAV</sequence>
<accession>A0ABD2HYB2</accession>
<comment type="subcellular location">
    <subcellularLocation>
        <location evidence="1">Membrane</location>
        <topology evidence="1">Multi-pass membrane protein</topology>
    </subcellularLocation>
</comment>
<dbReference type="AlphaFoldDB" id="A0ABD2HYB2"/>
<organism evidence="7 8">
    <name type="scientific">Heterodera trifolii</name>
    <dbReference type="NCBI Taxonomy" id="157864"/>
    <lineage>
        <taxon>Eukaryota</taxon>
        <taxon>Metazoa</taxon>
        <taxon>Ecdysozoa</taxon>
        <taxon>Nematoda</taxon>
        <taxon>Chromadorea</taxon>
        <taxon>Rhabditida</taxon>
        <taxon>Tylenchina</taxon>
        <taxon>Tylenchomorpha</taxon>
        <taxon>Tylenchoidea</taxon>
        <taxon>Heteroderidae</taxon>
        <taxon>Heteroderinae</taxon>
        <taxon>Heterodera</taxon>
    </lineage>
</organism>
<reference evidence="7 8" key="1">
    <citation type="submission" date="2024-10" db="EMBL/GenBank/DDBJ databases">
        <authorList>
            <person name="Kim D."/>
        </authorList>
    </citation>
    <scope>NUCLEOTIDE SEQUENCE [LARGE SCALE GENOMIC DNA]</scope>
    <source>
        <strain evidence="7">BH-2024</strain>
    </source>
</reference>
<gene>
    <name evidence="7" type="ORF">niasHT_031437</name>
</gene>
<protein>
    <submittedName>
        <fullName evidence="7">Uncharacterized protein</fullName>
    </submittedName>
</protein>
<feature type="transmembrane region" description="Helical" evidence="6">
    <location>
        <begin position="75"/>
        <end position="93"/>
    </location>
</feature>
<dbReference type="InterPro" id="IPR007941">
    <property type="entry name" value="DUF726"/>
</dbReference>
<name>A0ABD2HYB2_9BILA</name>
<feature type="compositionally biased region" description="Basic and acidic residues" evidence="5">
    <location>
        <begin position="346"/>
        <end position="371"/>
    </location>
</feature>
<dbReference type="Pfam" id="PF05277">
    <property type="entry name" value="DUF726"/>
    <property type="match status" value="3"/>
</dbReference>
<feature type="region of interest" description="Disordered" evidence="5">
    <location>
        <begin position="288"/>
        <end position="371"/>
    </location>
</feature>
<keyword evidence="8" id="KW-1185">Reference proteome</keyword>
<keyword evidence="3 6" id="KW-1133">Transmembrane helix</keyword>
<dbReference type="PANTHER" id="PTHR17920:SF3">
    <property type="entry name" value="TRANSMEMBRANE AND COILED-COIL DOMAIN-CONTAINING PROTEIN 4"/>
    <property type="match status" value="1"/>
</dbReference>
<feature type="compositionally biased region" description="Acidic residues" evidence="5">
    <location>
        <begin position="291"/>
        <end position="305"/>
    </location>
</feature>
<keyword evidence="2 6" id="KW-0812">Transmembrane</keyword>
<evidence type="ECO:0000256" key="5">
    <source>
        <dbReference type="SAM" id="MobiDB-lite"/>
    </source>
</evidence>
<dbReference type="EMBL" id="JBICBT010001388">
    <property type="protein sequence ID" value="KAL3069955.1"/>
    <property type="molecule type" value="Genomic_DNA"/>
</dbReference>
<evidence type="ECO:0000256" key="1">
    <source>
        <dbReference type="ARBA" id="ARBA00004141"/>
    </source>
</evidence>
<feature type="transmembrane region" description="Helical" evidence="6">
    <location>
        <begin position="210"/>
        <end position="237"/>
    </location>
</feature>
<proteinExistence type="predicted"/>
<dbReference type="PANTHER" id="PTHR17920">
    <property type="entry name" value="TRANSMEMBRANE AND COILED-COIL DOMAIN-CONTAINING PROTEIN 4 TMCO4"/>
    <property type="match status" value="1"/>
</dbReference>
<evidence type="ECO:0000313" key="7">
    <source>
        <dbReference type="EMBL" id="KAL3069955.1"/>
    </source>
</evidence>
<comment type="caution">
    <text evidence="7">The sequence shown here is derived from an EMBL/GenBank/DDBJ whole genome shotgun (WGS) entry which is preliminary data.</text>
</comment>
<dbReference type="Proteomes" id="UP001620626">
    <property type="component" value="Unassembled WGS sequence"/>
</dbReference>
<evidence type="ECO:0000256" key="2">
    <source>
        <dbReference type="ARBA" id="ARBA00022692"/>
    </source>
</evidence>
<evidence type="ECO:0000313" key="8">
    <source>
        <dbReference type="Proteomes" id="UP001620626"/>
    </source>
</evidence>